<evidence type="ECO:0000256" key="1">
    <source>
        <dbReference type="SAM" id="MobiDB-lite"/>
    </source>
</evidence>
<feature type="compositionally biased region" description="Basic residues" evidence="1">
    <location>
        <begin position="310"/>
        <end position="320"/>
    </location>
</feature>
<evidence type="ECO:0000313" key="3">
    <source>
        <dbReference type="EMBL" id="TGZ77209.1"/>
    </source>
</evidence>
<organism evidence="3 4">
    <name type="scientific">Ascodesmis nigricans</name>
    <dbReference type="NCBI Taxonomy" id="341454"/>
    <lineage>
        <taxon>Eukaryota</taxon>
        <taxon>Fungi</taxon>
        <taxon>Dikarya</taxon>
        <taxon>Ascomycota</taxon>
        <taxon>Pezizomycotina</taxon>
        <taxon>Pezizomycetes</taxon>
        <taxon>Pezizales</taxon>
        <taxon>Ascodesmidaceae</taxon>
        <taxon>Ascodesmis</taxon>
    </lineage>
</organism>
<evidence type="ECO:0000313" key="4">
    <source>
        <dbReference type="Proteomes" id="UP000298138"/>
    </source>
</evidence>
<feature type="transmembrane region" description="Helical" evidence="2">
    <location>
        <begin position="62"/>
        <end position="82"/>
    </location>
</feature>
<feature type="compositionally biased region" description="Acidic residues" evidence="1">
    <location>
        <begin position="267"/>
        <end position="277"/>
    </location>
</feature>
<dbReference type="AlphaFoldDB" id="A0A4S2MPJ2"/>
<feature type="non-terminal residue" evidence="3">
    <location>
        <position position="1"/>
    </location>
</feature>
<feature type="compositionally biased region" description="Basic and acidic residues" evidence="1">
    <location>
        <begin position="324"/>
        <end position="340"/>
    </location>
</feature>
<sequence length="486" mass="53592">MPVTRAVKTDSVKRAVKKAGVKPADGMKKSNDDTEKVQIGGGENVARTPGASYVPASPGTRVCLLMPLVVFLLSTLASTPSIKTRYSAILSTLPRYPTSGTLWGDHQPTDPPELPKMDARAILIALGILLLVAAAIIILHHIRFRITLWRRSFLGWYNECRASFLRCYHDQRRHLKTTIPFLTLTAAILLATIHVWGKMGFQLPGRGFSDTIAAVTAETYTPLPTSTKPQTVIKTGVPVETVVVTTPPHTAATVENADLVWDDADITWDPEPVEDPDISAQSPTKDRVKKRKRRAASRDRDRPKTTGRWPWHRKARRHRYGGTNERRREERAEPQHREDAAPGYGQSLEASEIEGDSENRGGSNSRPPSRTDRRRRLFRWRRKVQSSMSTSPSQSPMPAPSISSSPPPFTPSSPLHQSPRQQPPRNRDPKPLLRQKQLNERGIAARNRDDGVLEGGDGEEGTVALVVVAGAVLGAVVAVLAMLGIV</sequence>
<accession>A0A4S2MPJ2</accession>
<feature type="region of interest" description="Disordered" evidence="1">
    <location>
        <begin position="1"/>
        <end position="43"/>
    </location>
</feature>
<proteinExistence type="predicted"/>
<feature type="transmembrane region" description="Helical" evidence="2">
    <location>
        <begin position="463"/>
        <end position="485"/>
    </location>
</feature>
<feature type="compositionally biased region" description="Basic and acidic residues" evidence="1">
    <location>
        <begin position="25"/>
        <end position="36"/>
    </location>
</feature>
<dbReference type="EMBL" id="ML220157">
    <property type="protein sequence ID" value="TGZ77209.1"/>
    <property type="molecule type" value="Genomic_DNA"/>
</dbReference>
<feature type="compositionally biased region" description="Polar residues" evidence="1">
    <location>
        <begin position="415"/>
        <end position="424"/>
    </location>
</feature>
<evidence type="ECO:0000256" key="2">
    <source>
        <dbReference type="SAM" id="Phobius"/>
    </source>
</evidence>
<dbReference type="InParanoid" id="A0A4S2MPJ2"/>
<name>A0A4S2MPJ2_9PEZI</name>
<feature type="transmembrane region" description="Helical" evidence="2">
    <location>
        <begin position="121"/>
        <end position="142"/>
    </location>
</feature>
<keyword evidence="2" id="KW-0472">Membrane</keyword>
<gene>
    <name evidence="3" type="ORF">EX30DRAFT_344311</name>
</gene>
<feature type="compositionally biased region" description="Basic residues" evidence="1">
    <location>
        <begin position="372"/>
        <end position="384"/>
    </location>
</feature>
<keyword evidence="2" id="KW-1133">Transmembrane helix</keyword>
<keyword evidence="4" id="KW-1185">Reference proteome</keyword>
<protein>
    <submittedName>
        <fullName evidence="3">Uncharacterized protein</fullName>
    </submittedName>
</protein>
<feature type="compositionally biased region" description="Pro residues" evidence="1">
    <location>
        <begin position="395"/>
        <end position="411"/>
    </location>
</feature>
<feature type="transmembrane region" description="Helical" evidence="2">
    <location>
        <begin position="179"/>
        <end position="197"/>
    </location>
</feature>
<keyword evidence="2" id="KW-0812">Transmembrane</keyword>
<dbReference type="Proteomes" id="UP000298138">
    <property type="component" value="Unassembled WGS sequence"/>
</dbReference>
<feature type="region of interest" description="Disordered" evidence="1">
    <location>
        <begin position="267"/>
        <end position="457"/>
    </location>
</feature>
<reference evidence="3 4" key="1">
    <citation type="submission" date="2019-04" db="EMBL/GenBank/DDBJ databases">
        <title>Comparative genomics and transcriptomics to analyze fruiting body development in filamentous ascomycetes.</title>
        <authorList>
            <consortium name="DOE Joint Genome Institute"/>
            <person name="Lutkenhaus R."/>
            <person name="Traeger S."/>
            <person name="Breuer J."/>
            <person name="Kuo A."/>
            <person name="Lipzen A."/>
            <person name="Pangilinan J."/>
            <person name="Dilworth D."/>
            <person name="Sandor L."/>
            <person name="Poggeler S."/>
            <person name="Barry K."/>
            <person name="Grigoriev I.V."/>
            <person name="Nowrousian M."/>
        </authorList>
    </citation>
    <scope>NUCLEOTIDE SEQUENCE [LARGE SCALE GENOMIC DNA]</scope>
    <source>
        <strain evidence="3 4">CBS 389.68</strain>
    </source>
</reference>